<evidence type="ECO:0000313" key="7">
    <source>
        <dbReference type="EMBL" id="AWL03355.1"/>
    </source>
</evidence>
<reference evidence="7 8" key="1">
    <citation type="submission" date="2018-05" db="EMBL/GenBank/DDBJ databases">
        <title>Complete genome sequence of Massilia oculi sp. nov. CCUG 43427T (=DSM 26321T), the type strain of M. oculi, and comparison with genome sequences of other Massilia strains.</title>
        <authorList>
            <person name="Zhu B."/>
        </authorList>
    </citation>
    <scope>NUCLEOTIDE SEQUENCE [LARGE SCALE GENOMIC DNA]</scope>
    <source>
        <strain evidence="7 8">CCUG 43427</strain>
    </source>
</reference>
<keyword evidence="3 6" id="KW-0812">Transmembrane</keyword>
<name>A0A2S2DDD2_9BURK</name>
<dbReference type="GO" id="GO:0016020">
    <property type="term" value="C:membrane"/>
    <property type="evidence" value="ECO:0007669"/>
    <property type="project" value="UniProtKB-SubCell"/>
</dbReference>
<dbReference type="Proteomes" id="UP000245820">
    <property type="component" value="Chromosome"/>
</dbReference>
<organism evidence="7 8">
    <name type="scientific">Massilia oculi</name>
    <dbReference type="NCBI Taxonomy" id="945844"/>
    <lineage>
        <taxon>Bacteria</taxon>
        <taxon>Pseudomonadati</taxon>
        <taxon>Pseudomonadota</taxon>
        <taxon>Betaproteobacteria</taxon>
        <taxon>Burkholderiales</taxon>
        <taxon>Oxalobacteraceae</taxon>
        <taxon>Telluria group</taxon>
        <taxon>Massilia</taxon>
    </lineage>
</organism>
<evidence type="ECO:0000256" key="5">
    <source>
        <dbReference type="ARBA" id="ARBA00023136"/>
    </source>
</evidence>
<keyword evidence="8" id="KW-1185">Reference proteome</keyword>
<evidence type="ECO:0000256" key="1">
    <source>
        <dbReference type="ARBA" id="ARBA00004167"/>
    </source>
</evidence>
<dbReference type="RefSeq" id="WP_109343758.1">
    <property type="nucleotide sequence ID" value="NZ_CP029343.1"/>
</dbReference>
<comment type="subcellular location">
    <subcellularLocation>
        <location evidence="1">Membrane</location>
        <topology evidence="1">Single-pass membrane protein</topology>
    </subcellularLocation>
</comment>
<dbReference type="PROSITE" id="PS00409">
    <property type="entry name" value="PROKAR_NTER_METHYL"/>
    <property type="match status" value="1"/>
</dbReference>
<keyword evidence="5 6" id="KW-0472">Membrane</keyword>
<dbReference type="KEGG" id="mtim:DIR46_02050"/>
<gene>
    <name evidence="7" type="ORF">DIR46_02050</name>
</gene>
<evidence type="ECO:0000256" key="2">
    <source>
        <dbReference type="ARBA" id="ARBA00022481"/>
    </source>
</evidence>
<sequence>MKTSFNKTAQSGFTLIELIVVIVILGILAATALPKFASLSGDARAASLQGAKGAVSSASAMAHGKWLIANAASITVEGGTQVDIVLGYPSAETIAAAAGLSDTDYTIIPNGQQTIVRPKSMPAALNATCMLTYNEANGANPMPRIVVTATKCE</sequence>
<evidence type="ECO:0000313" key="8">
    <source>
        <dbReference type="Proteomes" id="UP000245820"/>
    </source>
</evidence>
<evidence type="ECO:0000256" key="6">
    <source>
        <dbReference type="SAM" id="Phobius"/>
    </source>
</evidence>
<evidence type="ECO:0000256" key="4">
    <source>
        <dbReference type="ARBA" id="ARBA00022989"/>
    </source>
</evidence>
<dbReference type="EMBL" id="CP029343">
    <property type="protein sequence ID" value="AWL03355.1"/>
    <property type="molecule type" value="Genomic_DNA"/>
</dbReference>
<feature type="transmembrane region" description="Helical" evidence="6">
    <location>
        <begin position="12"/>
        <end position="33"/>
    </location>
</feature>
<keyword evidence="2" id="KW-0488">Methylation</keyword>
<dbReference type="OrthoDB" id="8564198at2"/>
<dbReference type="InterPro" id="IPR045584">
    <property type="entry name" value="Pilin-like"/>
</dbReference>
<dbReference type="InterPro" id="IPR012902">
    <property type="entry name" value="N_methyl_site"/>
</dbReference>
<dbReference type="PANTHER" id="PTHR30093:SF44">
    <property type="entry name" value="TYPE II SECRETION SYSTEM CORE PROTEIN G"/>
    <property type="match status" value="1"/>
</dbReference>
<protein>
    <submittedName>
        <fullName evidence="7">Uncharacterized protein</fullName>
    </submittedName>
</protein>
<dbReference type="Gene3D" id="3.30.700.10">
    <property type="entry name" value="Glycoprotein, Type 4 Pilin"/>
    <property type="match status" value="1"/>
</dbReference>
<dbReference type="AlphaFoldDB" id="A0A2S2DDD2"/>
<evidence type="ECO:0000256" key="3">
    <source>
        <dbReference type="ARBA" id="ARBA00022692"/>
    </source>
</evidence>
<dbReference type="SUPFAM" id="SSF54523">
    <property type="entry name" value="Pili subunits"/>
    <property type="match status" value="1"/>
</dbReference>
<dbReference type="PANTHER" id="PTHR30093">
    <property type="entry name" value="GENERAL SECRETION PATHWAY PROTEIN G"/>
    <property type="match status" value="1"/>
</dbReference>
<keyword evidence="4 6" id="KW-1133">Transmembrane helix</keyword>
<accession>A0A2S2DDD2</accession>
<dbReference type="NCBIfam" id="TIGR02532">
    <property type="entry name" value="IV_pilin_GFxxxE"/>
    <property type="match status" value="1"/>
</dbReference>
<dbReference type="Pfam" id="PF07963">
    <property type="entry name" value="N_methyl"/>
    <property type="match status" value="1"/>
</dbReference>
<proteinExistence type="predicted"/>